<sequence length="55" mass="6169">MDFSKPQNAPLTKRLEHSLPSSPTQGFPVGQVLRVRGRWHAPAGSYPKQQQQEAK</sequence>
<name>A0AAV9TS77_9PEZI</name>
<comment type="caution">
    <text evidence="2">The sequence shown here is derived from an EMBL/GenBank/DDBJ whole genome shotgun (WGS) entry which is preliminary data.</text>
</comment>
<protein>
    <submittedName>
        <fullName evidence="2">Uncharacterized protein</fullName>
    </submittedName>
</protein>
<proteinExistence type="predicted"/>
<feature type="compositionally biased region" description="Polar residues" evidence="1">
    <location>
        <begin position="1"/>
        <end position="10"/>
    </location>
</feature>
<accession>A0AAV9TS77</accession>
<organism evidence="2 3">
    <name type="scientific">Colletotrichum tabaci</name>
    <dbReference type="NCBI Taxonomy" id="1209068"/>
    <lineage>
        <taxon>Eukaryota</taxon>
        <taxon>Fungi</taxon>
        <taxon>Dikarya</taxon>
        <taxon>Ascomycota</taxon>
        <taxon>Pezizomycotina</taxon>
        <taxon>Sordariomycetes</taxon>
        <taxon>Hypocreomycetidae</taxon>
        <taxon>Glomerellales</taxon>
        <taxon>Glomerellaceae</taxon>
        <taxon>Colletotrichum</taxon>
        <taxon>Colletotrichum destructivum species complex</taxon>
    </lineage>
</organism>
<keyword evidence="3" id="KW-1185">Reference proteome</keyword>
<feature type="region of interest" description="Disordered" evidence="1">
    <location>
        <begin position="1"/>
        <end position="27"/>
    </location>
</feature>
<dbReference type="AlphaFoldDB" id="A0AAV9TS77"/>
<reference evidence="2 3" key="1">
    <citation type="submission" date="2023-04" db="EMBL/GenBank/DDBJ databases">
        <title>Colletotrichum tabacum stain YC1 causing leaf anthracnose on Nicotiana tabacum(L.) cv.</title>
        <authorList>
            <person name="Ji Z."/>
            <person name="Wang M."/>
            <person name="Zhang J."/>
            <person name="Wang N."/>
            <person name="Zhou Z."/>
        </authorList>
    </citation>
    <scope>NUCLEOTIDE SEQUENCE [LARGE SCALE GENOMIC DNA]</scope>
    <source>
        <strain evidence="2 3">YC1</strain>
    </source>
</reference>
<dbReference type="EMBL" id="JASAOK010000012">
    <property type="protein sequence ID" value="KAK6224928.1"/>
    <property type="molecule type" value="Genomic_DNA"/>
</dbReference>
<gene>
    <name evidence="2" type="ORF">QIS74_03255</name>
</gene>
<evidence type="ECO:0000313" key="2">
    <source>
        <dbReference type="EMBL" id="KAK6224928.1"/>
    </source>
</evidence>
<evidence type="ECO:0000256" key="1">
    <source>
        <dbReference type="SAM" id="MobiDB-lite"/>
    </source>
</evidence>
<dbReference type="Proteomes" id="UP001327957">
    <property type="component" value="Unassembled WGS sequence"/>
</dbReference>
<evidence type="ECO:0000313" key="3">
    <source>
        <dbReference type="Proteomes" id="UP001327957"/>
    </source>
</evidence>